<dbReference type="InterPro" id="IPR050867">
    <property type="entry name" value="NiFe/NiFeSe_hydrgnase_LSU"/>
</dbReference>
<protein>
    <submittedName>
        <fullName evidence="1">Ni,Fe-hydrogenase I large subunit</fullName>
    </submittedName>
</protein>
<proteinExistence type="predicted"/>
<dbReference type="Proteomes" id="UP000483379">
    <property type="component" value="Unassembled WGS sequence"/>
</dbReference>
<comment type="caution">
    <text evidence="1">The sequence shown here is derived from an EMBL/GenBank/DDBJ whole genome shotgun (WGS) entry which is preliminary data.</text>
</comment>
<dbReference type="RefSeq" id="WP_164453003.1">
    <property type="nucleotide sequence ID" value="NZ_JAAIJQ010000030.1"/>
</dbReference>
<sequence>MSDPAGRLKIQIQRSTTGVRCTIRSTRPVTASSMLKGRSSAEVATLLPLLYSICAKAQSYACVGALESALAAAPAPGANHRRQLTLTLETLREHIWRMLLDWPRLCDGTPRREALAGLIAQTRALFGLADPSGALFKPGGDTADFDASAWLQGCGAVQSLVVEQVLGRPIDAWLAEVVGHDSLRAWAESTATEPARLLRSLIQAGESALGDCSVTPLEDIEHAALAARLTAEDATAFVAEPRWEGAARETGPLSRRRGSALIRALEKSTGKGLLTRLSAQILEVAQLASLLRQPGEADQAASSSFGSPEPGLGLAEVEAARGRLVHLARLAADRVLDYRILAPTEWNFHPEGPVAMGIAALPDDEDARLRRRAELLIMAIDPCVAYDLDLAPARKRLAPLAEGQDTRPSTLQ</sequence>
<dbReference type="InterPro" id="IPR029014">
    <property type="entry name" value="NiFe-Hase_large"/>
</dbReference>
<reference evidence="1 2" key="1">
    <citation type="submission" date="2020-02" db="EMBL/GenBank/DDBJ databases">
        <title>Genome sequences of Thiorhodococcus mannitoliphagus and Thiorhodococcus minor, purple sulfur photosynthetic bacteria in the gammaproteobacterial family, Chromatiaceae.</title>
        <authorList>
            <person name="Aviles F.A."/>
            <person name="Meyer T.E."/>
            <person name="Kyndt J.A."/>
        </authorList>
    </citation>
    <scope>NUCLEOTIDE SEQUENCE [LARGE SCALE GENOMIC DNA]</scope>
    <source>
        <strain evidence="1 2">DSM 11518</strain>
    </source>
</reference>
<dbReference type="PANTHER" id="PTHR42958">
    <property type="entry name" value="HYDROGENASE-2 LARGE CHAIN"/>
    <property type="match status" value="1"/>
</dbReference>
<organism evidence="1 2">
    <name type="scientific">Thiorhodococcus minor</name>
    <dbReference type="NCBI Taxonomy" id="57489"/>
    <lineage>
        <taxon>Bacteria</taxon>
        <taxon>Pseudomonadati</taxon>
        <taxon>Pseudomonadota</taxon>
        <taxon>Gammaproteobacteria</taxon>
        <taxon>Chromatiales</taxon>
        <taxon>Chromatiaceae</taxon>
        <taxon>Thiorhodococcus</taxon>
    </lineage>
</organism>
<dbReference type="AlphaFoldDB" id="A0A6M0K0T4"/>
<dbReference type="EMBL" id="JAAIJQ010000030">
    <property type="protein sequence ID" value="NEV62533.1"/>
    <property type="molecule type" value="Genomic_DNA"/>
</dbReference>
<evidence type="ECO:0000313" key="2">
    <source>
        <dbReference type="Proteomes" id="UP000483379"/>
    </source>
</evidence>
<keyword evidence="2" id="KW-1185">Reference proteome</keyword>
<dbReference type="PANTHER" id="PTHR42958:SF4">
    <property type="entry name" value="HYDROGENASE EXPRESSION_FORMATION PROTEIN HUPK"/>
    <property type="match status" value="1"/>
</dbReference>
<dbReference type="Gene3D" id="1.10.645.10">
    <property type="entry name" value="Cytochrome-c3 Hydrogenase, chain B"/>
    <property type="match status" value="1"/>
</dbReference>
<dbReference type="SUPFAM" id="SSF56762">
    <property type="entry name" value="HydB/Nqo4-like"/>
    <property type="match status" value="1"/>
</dbReference>
<name>A0A6M0K0T4_9GAMM</name>
<accession>A0A6M0K0T4</accession>
<evidence type="ECO:0000313" key="1">
    <source>
        <dbReference type="EMBL" id="NEV62533.1"/>
    </source>
</evidence>
<gene>
    <name evidence="1" type="ORF">G3446_11635</name>
</gene>